<evidence type="ECO:0000313" key="5">
    <source>
        <dbReference type="EMBL" id="CAB4195582.1"/>
    </source>
</evidence>
<dbReference type="EMBL" id="LR796643">
    <property type="protein sequence ID" value="CAB4155567.1"/>
    <property type="molecule type" value="Genomic_DNA"/>
</dbReference>
<accession>A0A6J5N9Z9</accession>
<organism evidence="1">
    <name type="scientific">uncultured Caudovirales phage</name>
    <dbReference type="NCBI Taxonomy" id="2100421"/>
    <lineage>
        <taxon>Viruses</taxon>
        <taxon>Duplodnaviria</taxon>
        <taxon>Heunggongvirae</taxon>
        <taxon>Uroviricota</taxon>
        <taxon>Caudoviricetes</taxon>
        <taxon>Peduoviridae</taxon>
        <taxon>Maltschvirus</taxon>
        <taxon>Maltschvirus maltsch</taxon>
    </lineage>
</organism>
<dbReference type="EMBL" id="LR798362">
    <property type="protein sequence ID" value="CAB5226822.1"/>
    <property type="molecule type" value="Genomic_DNA"/>
</dbReference>
<dbReference type="EMBL" id="LR796804">
    <property type="protein sequence ID" value="CAB4167545.1"/>
    <property type="molecule type" value="Genomic_DNA"/>
</dbReference>
<evidence type="ECO:0000313" key="1">
    <source>
        <dbReference type="EMBL" id="CAB4155567.1"/>
    </source>
</evidence>
<evidence type="ECO:0000313" key="3">
    <source>
        <dbReference type="EMBL" id="CAB4168404.1"/>
    </source>
</evidence>
<evidence type="ECO:0000313" key="4">
    <source>
        <dbReference type="EMBL" id="CAB4180945.1"/>
    </source>
</evidence>
<gene>
    <name evidence="4" type="ORF">UFOVP1058_6</name>
    <name evidence="5" type="ORF">UFOVP1289_30</name>
    <name evidence="6" type="ORF">UFOVP1410_56</name>
    <name evidence="8" type="ORF">UFOVP1514_45</name>
    <name evidence="7" type="ORF">UFOVP1642_57</name>
    <name evidence="1" type="ORF">UFOVP656_5</name>
    <name evidence="2" type="ORF">UFOVP857_27</name>
    <name evidence="3" type="ORF">UFOVP879_19</name>
</gene>
<protein>
    <submittedName>
        <fullName evidence="1">Uncharacterized protein</fullName>
    </submittedName>
</protein>
<name>A0A6J5N9Z9_9CAUD</name>
<dbReference type="EMBL" id="LR797506">
    <property type="protein sequence ID" value="CAB4221750.1"/>
    <property type="molecule type" value="Genomic_DNA"/>
</dbReference>
<evidence type="ECO:0000313" key="8">
    <source>
        <dbReference type="EMBL" id="CAB5226822.1"/>
    </source>
</evidence>
<dbReference type="EMBL" id="LR797234">
    <property type="protein sequence ID" value="CAB4195582.1"/>
    <property type="molecule type" value="Genomic_DNA"/>
</dbReference>
<evidence type="ECO:0000313" key="2">
    <source>
        <dbReference type="EMBL" id="CAB4167545.1"/>
    </source>
</evidence>
<dbReference type="EMBL" id="LR797356">
    <property type="protein sequence ID" value="CAB4205313.1"/>
    <property type="molecule type" value="Genomic_DNA"/>
</dbReference>
<dbReference type="EMBL" id="LR796827">
    <property type="protein sequence ID" value="CAB4168404.1"/>
    <property type="molecule type" value="Genomic_DNA"/>
</dbReference>
<dbReference type="EMBL" id="LR797024">
    <property type="protein sequence ID" value="CAB4180945.1"/>
    <property type="molecule type" value="Genomic_DNA"/>
</dbReference>
<evidence type="ECO:0000313" key="7">
    <source>
        <dbReference type="EMBL" id="CAB4221750.1"/>
    </source>
</evidence>
<reference evidence="1" key="1">
    <citation type="submission" date="2020-04" db="EMBL/GenBank/DDBJ databases">
        <authorList>
            <person name="Chiriac C."/>
            <person name="Salcher M."/>
            <person name="Ghai R."/>
            <person name="Kavagutti S V."/>
        </authorList>
    </citation>
    <scope>NUCLEOTIDE SEQUENCE</scope>
</reference>
<sequence>MLIDVDLSVLDGLVRGWLKETLETLEHNSTARYVHPEDAKQHRKDIKAVRRLLDYVGPGA</sequence>
<proteinExistence type="predicted"/>
<evidence type="ECO:0000313" key="6">
    <source>
        <dbReference type="EMBL" id="CAB4205313.1"/>
    </source>
</evidence>